<organism evidence="1 2">
    <name type="scientific">Stutzerimonas azotifigens</name>
    <dbReference type="NCBI Taxonomy" id="291995"/>
    <lineage>
        <taxon>Bacteria</taxon>
        <taxon>Pseudomonadati</taxon>
        <taxon>Pseudomonadota</taxon>
        <taxon>Gammaproteobacteria</taxon>
        <taxon>Pseudomonadales</taxon>
        <taxon>Pseudomonadaceae</taxon>
        <taxon>Stutzerimonas</taxon>
    </lineage>
</organism>
<dbReference type="EMBL" id="JAAMRF010000005">
    <property type="protein sequence ID" value="MBA1274067.1"/>
    <property type="molecule type" value="Genomic_DNA"/>
</dbReference>
<dbReference type="Proteomes" id="UP000786387">
    <property type="component" value="Unassembled WGS sequence"/>
</dbReference>
<dbReference type="InterPro" id="IPR014543">
    <property type="entry name" value="UCP028291"/>
</dbReference>
<accession>A0ABR5Z1L6</accession>
<name>A0ABR5Z1L6_9GAMM</name>
<gene>
    <name evidence="1" type="ORF">G7026_11940</name>
</gene>
<evidence type="ECO:0000313" key="1">
    <source>
        <dbReference type="EMBL" id="MBA1274067.1"/>
    </source>
</evidence>
<keyword evidence="2" id="KW-1185">Reference proteome</keyword>
<reference evidence="1 2" key="1">
    <citation type="submission" date="2020-02" db="EMBL/GenBank/DDBJ databases">
        <title>Synteny-based analysis reveals conserved mechanism for high triclosan tolerance in Pseudomonas, as well as instances of horizontal transfer.</title>
        <authorList>
            <person name="Mcfarland A.G."/>
            <person name="Bertucci H.K."/>
            <person name="Litmann E."/>
            <person name="Shen J."/>
            <person name="Huttenhower C."/>
            <person name="Hartmann E.M."/>
        </authorList>
    </citation>
    <scope>NUCLEOTIDE SEQUENCE [LARGE SCALE GENOMIC DNA]</scope>
    <source>
        <strain evidence="1 2">115A1</strain>
    </source>
</reference>
<proteinExistence type="predicted"/>
<comment type="caution">
    <text evidence="1">The sequence shown here is derived from an EMBL/GenBank/DDBJ whole genome shotgun (WGS) entry which is preliminary data.</text>
</comment>
<sequence length="93" mass="10311">MAVSNASIATQTPERLIKRLCKHWGHKFPVDLQEQSGTVELPTGRCSMQAGGGILEVELEGEQENLPRLQEVVADHLQRMAASEESLTIDWRG</sequence>
<dbReference type="Pfam" id="PF09981">
    <property type="entry name" value="DUF2218"/>
    <property type="match status" value="1"/>
</dbReference>
<dbReference type="PIRSF" id="PIRSF028291">
    <property type="entry name" value="UCP028291"/>
    <property type="match status" value="1"/>
</dbReference>
<evidence type="ECO:0000313" key="2">
    <source>
        <dbReference type="Proteomes" id="UP000786387"/>
    </source>
</evidence>
<dbReference type="RefSeq" id="WP_181071018.1">
    <property type="nucleotide sequence ID" value="NZ_JAAMRF010000005.1"/>
</dbReference>
<dbReference type="Gene3D" id="3.30.310.50">
    <property type="entry name" value="Alpha-D-phosphohexomutase, C-terminal domain"/>
    <property type="match status" value="1"/>
</dbReference>
<protein>
    <submittedName>
        <fullName evidence="1">DUF2218 domain-containing protein</fullName>
    </submittedName>
</protein>